<dbReference type="EMBL" id="JABXJK010000064">
    <property type="protein sequence ID" value="MBA0973482.1"/>
    <property type="molecule type" value="Genomic_DNA"/>
</dbReference>
<evidence type="ECO:0000313" key="5">
    <source>
        <dbReference type="EMBL" id="MXS24515.1"/>
    </source>
</evidence>
<reference evidence="6 10" key="3">
    <citation type="submission" date="2020-03" db="EMBL/GenBank/DDBJ databases">
        <title>Characterization of ganglioside-mimicking enterococci.</title>
        <authorList>
            <person name="Patry R.T."/>
            <person name="Nothaft H."/>
            <person name="Bridger R."/>
            <person name="Shajahan A."/>
            <person name="Huynh S."/>
            <person name="Sanchez S."/>
            <person name="Azadi P."/>
            <person name="Cooper K."/>
            <person name="Miller W.G."/>
            <person name="Parker C.T."/>
            <person name="Wells L."/>
            <person name="Szymanski C.M."/>
        </authorList>
    </citation>
    <scope>NUCLEOTIDE SEQUENCE [LARGE SCALE GENOMIC DNA]</scope>
    <source>
        <strain evidence="6 10">EGM181</strain>
    </source>
</reference>
<dbReference type="InterPro" id="IPR007077">
    <property type="entry name" value="TfoX_C"/>
</dbReference>
<dbReference type="Proteomes" id="UP000571857">
    <property type="component" value="Unassembled WGS sequence"/>
</dbReference>
<dbReference type="EMBL" id="JARPZN010000021">
    <property type="protein sequence ID" value="MDT2691833.1"/>
    <property type="molecule type" value="Genomic_DNA"/>
</dbReference>
<gene>
    <name evidence="6" type="ORF">EGM181_08780</name>
    <name evidence="5" type="ORF">GTI89_00200</name>
    <name evidence="2" type="ORF">HWH42_12995</name>
    <name evidence="7" type="ORF">NCTC12360_00890</name>
    <name evidence="4" type="ORF">P7E30_16790</name>
    <name evidence="3" type="ORF">QRX88_08310</name>
</gene>
<dbReference type="Gene3D" id="1.10.150.20">
    <property type="entry name" value="5' to 3' exonuclease, C-terminal subdomain"/>
    <property type="match status" value="1"/>
</dbReference>
<evidence type="ECO:0000313" key="4">
    <source>
        <dbReference type="EMBL" id="MDT2691833.1"/>
    </source>
</evidence>
<dbReference type="OrthoDB" id="9796798at2"/>
<dbReference type="EMBL" id="UFYW01000001">
    <property type="protein sequence ID" value="STD82461.1"/>
    <property type="molecule type" value="Genomic_DNA"/>
</dbReference>
<evidence type="ECO:0000313" key="10">
    <source>
        <dbReference type="Proteomes" id="UP000516696"/>
    </source>
</evidence>
<reference evidence="7 8" key="1">
    <citation type="submission" date="2018-06" db="EMBL/GenBank/DDBJ databases">
        <authorList>
            <consortium name="Pathogen Informatics"/>
            <person name="Doyle S."/>
        </authorList>
    </citation>
    <scope>NUCLEOTIDE SEQUENCE [LARGE SCALE GENOMIC DNA]</scope>
    <source>
        <strain evidence="7 8">NCTC12360</strain>
    </source>
</reference>
<dbReference type="EMBL" id="JASUBT010000005">
    <property type="protein sequence ID" value="MDL4935713.1"/>
    <property type="molecule type" value="Genomic_DNA"/>
</dbReference>
<dbReference type="EMBL" id="CP050485">
    <property type="protein sequence ID" value="QOG27334.1"/>
    <property type="molecule type" value="Genomic_DNA"/>
</dbReference>
<dbReference type="Pfam" id="PF04994">
    <property type="entry name" value="TfoX_C"/>
    <property type="match status" value="1"/>
</dbReference>
<dbReference type="InterPro" id="IPR047525">
    <property type="entry name" value="TfoX-like"/>
</dbReference>
<reference evidence="4" key="5">
    <citation type="submission" date="2023-03" db="EMBL/GenBank/DDBJ databases">
        <authorList>
            <person name="Shen W."/>
            <person name="Cai J."/>
        </authorList>
    </citation>
    <scope>NUCLEOTIDE SEQUENCE</scope>
    <source>
        <strain evidence="4">K69-2</strain>
    </source>
</reference>
<evidence type="ECO:0000259" key="1">
    <source>
        <dbReference type="Pfam" id="PF04994"/>
    </source>
</evidence>
<evidence type="ECO:0000313" key="8">
    <source>
        <dbReference type="Proteomes" id="UP000254807"/>
    </source>
</evidence>
<reference evidence="2 11" key="4">
    <citation type="submission" date="2020-06" db="EMBL/GenBank/DDBJ databases">
        <title>Crossreactivity between MHC class I-restricted antigens from cancer cells and an enterococcal bacteriophage.</title>
        <authorList>
            <person name="Fluckiger A."/>
            <person name="Daillere R."/>
            <person name="Sassi M."/>
            <person name="Cattoir V."/>
            <person name="Kroemer G."/>
            <person name="Zitvogel L."/>
        </authorList>
    </citation>
    <scope>NUCLEOTIDE SEQUENCE [LARGE SCALE GENOMIC DNA]</scope>
    <source>
        <strain evidence="2 11">EG4</strain>
    </source>
</reference>
<dbReference type="Proteomes" id="UP000254807">
    <property type="component" value="Unassembled WGS sequence"/>
</dbReference>
<evidence type="ECO:0000313" key="2">
    <source>
        <dbReference type="EMBL" id="MBA0973482.1"/>
    </source>
</evidence>
<keyword evidence="8" id="KW-1185">Reference proteome</keyword>
<organism evidence="4 12">
    <name type="scientific">Enterococcus gallinarum</name>
    <dbReference type="NCBI Taxonomy" id="1353"/>
    <lineage>
        <taxon>Bacteria</taxon>
        <taxon>Bacillati</taxon>
        <taxon>Bacillota</taxon>
        <taxon>Bacilli</taxon>
        <taxon>Lactobacillales</taxon>
        <taxon>Enterococcaceae</taxon>
        <taxon>Enterococcus</taxon>
    </lineage>
</organism>
<dbReference type="AlphaFoldDB" id="A0A1L8TU13"/>
<evidence type="ECO:0000313" key="7">
    <source>
        <dbReference type="EMBL" id="STD82461.1"/>
    </source>
</evidence>
<accession>A0A1L8TU13</accession>
<evidence type="ECO:0000313" key="11">
    <source>
        <dbReference type="Proteomes" id="UP000571857"/>
    </source>
</evidence>
<evidence type="ECO:0000313" key="12">
    <source>
        <dbReference type="Proteomes" id="UP001183682"/>
    </source>
</evidence>
<reference evidence="5 9" key="2">
    <citation type="submission" date="2019-04" db="EMBL/GenBank/DDBJ databases">
        <title>Step-wise assembly of the neonatal virome modulated by breast feeding.</title>
        <authorList>
            <person name="Liang G."/>
            <person name="Bushman F."/>
        </authorList>
    </citation>
    <scope>NUCLEOTIDE SEQUENCE [LARGE SCALE GENOMIC DNA]</scope>
    <source>
        <strain evidence="5 9">E3404</strain>
    </source>
</reference>
<dbReference type="Proteomes" id="UP000516696">
    <property type="component" value="Chromosome"/>
</dbReference>
<dbReference type="GeneID" id="93224100"/>
<evidence type="ECO:0000313" key="6">
    <source>
        <dbReference type="EMBL" id="QOG27334.1"/>
    </source>
</evidence>
<reference evidence="3 13" key="6">
    <citation type="submission" date="2023-06" db="EMBL/GenBank/DDBJ databases">
        <title>Acute promotion of culturable opportunistic pathogens and persistent increase of antibiotic resistance following antibiotic exposure in mouse gut microbiota.</title>
        <authorList>
            <person name="Li L."/>
            <person name="Wang B."/>
            <person name="Sun Y."/>
            <person name="Wang M."/>
            <person name="Xu H."/>
        </authorList>
    </citation>
    <scope>NUCLEOTIDE SEQUENCE [LARGE SCALE GENOMIC DNA]</scope>
    <source>
        <strain evidence="3 13">CRI2_2</strain>
    </source>
</reference>
<dbReference type="PANTHER" id="PTHR36121">
    <property type="entry name" value="PROTEIN SXY"/>
    <property type="match status" value="1"/>
</dbReference>
<feature type="domain" description="TfoX C-terminal" evidence="1">
    <location>
        <begin position="2"/>
        <end position="79"/>
    </location>
</feature>
<proteinExistence type="predicted"/>
<name>A0A1L8TU13_ENTGA</name>
<dbReference type="Proteomes" id="UP001241571">
    <property type="component" value="Unassembled WGS sequence"/>
</dbReference>
<dbReference type="PANTHER" id="PTHR36121:SF1">
    <property type="entry name" value="PROTEIN SXY"/>
    <property type="match status" value="1"/>
</dbReference>
<dbReference type="Proteomes" id="UP001183682">
    <property type="component" value="Unassembled WGS sequence"/>
</dbReference>
<dbReference type="EMBL" id="WVTI01000001">
    <property type="protein sequence ID" value="MXS24515.1"/>
    <property type="molecule type" value="Genomic_DNA"/>
</dbReference>
<dbReference type="RefSeq" id="WP_003127255.1">
    <property type="nucleotide sequence ID" value="NZ_BSYC01000004.1"/>
</dbReference>
<evidence type="ECO:0000313" key="3">
    <source>
        <dbReference type="EMBL" id="MDL4935713.1"/>
    </source>
</evidence>
<evidence type="ECO:0000313" key="13">
    <source>
        <dbReference type="Proteomes" id="UP001241571"/>
    </source>
</evidence>
<protein>
    <submittedName>
        <fullName evidence="5">Competence protein TfoX</fullName>
    </submittedName>
    <submittedName>
        <fullName evidence="7">Regulator of competence-specific genes</fullName>
    </submittedName>
    <submittedName>
        <fullName evidence="4">TfoX/Sxy family protein</fullName>
    </submittedName>
</protein>
<dbReference type="Proteomes" id="UP000439965">
    <property type="component" value="Unassembled WGS sequence"/>
</dbReference>
<sequence>MEELQKIPNVGKVLAEHLHAIGIDSVEKMKSATAETIFMRIRTQRDPGACLHMLYGIEGAIQGIPKTQISAARKQELRTFFQTVS</sequence>
<evidence type="ECO:0000313" key="9">
    <source>
        <dbReference type="Proteomes" id="UP000439965"/>
    </source>
</evidence>